<evidence type="ECO:0000313" key="3">
    <source>
        <dbReference type="Proteomes" id="UP000243515"/>
    </source>
</evidence>
<proteinExistence type="predicted"/>
<reference evidence="2 3" key="1">
    <citation type="journal article" date="2015" name="Environ. Microbiol.">
        <title>Metagenome sequence of Elaphomyces granulatus from sporocarp tissue reveals Ascomycota ectomycorrhizal fingerprints of genome expansion and a Proteobacteria-rich microbiome.</title>
        <authorList>
            <person name="Quandt C.A."/>
            <person name="Kohler A."/>
            <person name="Hesse C.N."/>
            <person name="Sharpton T.J."/>
            <person name="Martin F."/>
            <person name="Spatafora J.W."/>
        </authorList>
    </citation>
    <scope>NUCLEOTIDE SEQUENCE [LARGE SCALE GENOMIC DNA]</scope>
    <source>
        <strain evidence="2 3">OSC145934</strain>
    </source>
</reference>
<dbReference type="PANTHER" id="PTHR35605">
    <property type="entry name" value="ECP2 EFFECTOR PROTEIN DOMAIN-CONTAINING PROTEIN-RELATED"/>
    <property type="match status" value="1"/>
</dbReference>
<protein>
    <recommendedName>
        <fullName evidence="4">Secreted protein</fullName>
    </recommendedName>
</protein>
<gene>
    <name evidence="2" type="ORF">Egran_03244</name>
</gene>
<accession>A0A232LXV3</accession>
<dbReference type="PANTHER" id="PTHR35605:SF1">
    <property type="entry name" value="ECP2 EFFECTOR PROTEIN DOMAIN-CONTAINING PROTEIN-RELATED"/>
    <property type="match status" value="1"/>
</dbReference>
<dbReference type="OrthoDB" id="3552888at2759"/>
<evidence type="ECO:0008006" key="4">
    <source>
        <dbReference type="Google" id="ProtNLM"/>
    </source>
</evidence>
<evidence type="ECO:0000313" key="2">
    <source>
        <dbReference type="EMBL" id="OXV08993.1"/>
    </source>
</evidence>
<evidence type="ECO:0000256" key="1">
    <source>
        <dbReference type="SAM" id="SignalP"/>
    </source>
</evidence>
<organism evidence="2 3">
    <name type="scientific">Elaphomyces granulatus</name>
    <dbReference type="NCBI Taxonomy" id="519963"/>
    <lineage>
        <taxon>Eukaryota</taxon>
        <taxon>Fungi</taxon>
        <taxon>Dikarya</taxon>
        <taxon>Ascomycota</taxon>
        <taxon>Pezizomycotina</taxon>
        <taxon>Eurotiomycetes</taxon>
        <taxon>Eurotiomycetidae</taxon>
        <taxon>Eurotiales</taxon>
        <taxon>Elaphomycetaceae</taxon>
        <taxon>Elaphomyces</taxon>
    </lineage>
</organism>
<name>A0A232LXV3_9EURO</name>
<keyword evidence="3" id="KW-1185">Reference proteome</keyword>
<dbReference type="EMBL" id="NPHW01003762">
    <property type="protein sequence ID" value="OXV08993.1"/>
    <property type="molecule type" value="Genomic_DNA"/>
</dbReference>
<feature type="chain" id="PRO_5012127338" description="Secreted protein" evidence="1">
    <location>
        <begin position="22"/>
        <end position="161"/>
    </location>
</feature>
<keyword evidence="1" id="KW-0732">Signal</keyword>
<sequence>MTFILSRSVIVVAFLLYSVFAFSTNNGPRDDPAPATDPVVWEGPDDATRRGAAGVKCIFPSAPGYQNGLEDAIESLSKKGLDNCQVGGGPKTCVKVACSRDSSIFLCNDNSKPLSVLCIRVADYAQMIVHSCHKPSKAGTQVIGQAFDTDNFNVYVDGTGC</sequence>
<dbReference type="AlphaFoldDB" id="A0A232LXV3"/>
<dbReference type="Proteomes" id="UP000243515">
    <property type="component" value="Unassembled WGS sequence"/>
</dbReference>
<feature type="signal peptide" evidence="1">
    <location>
        <begin position="1"/>
        <end position="21"/>
    </location>
</feature>
<comment type="caution">
    <text evidence="2">The sequence shown here is derived from an EMBL/GenBank/DDBJ whole genome shotgun (WGS) entry which is preliminary data.</text>
</comment>